<dbReference type="InterPro" id="IPR003172">
    <property type="entry name" value="ML_dom"/>
</dbReference>
<dbReference type="FunFam" id="2.60.40.770:FF:000001">
    <property type="entry name" value="NPC intracellular cholesterol transporter 2"/>
    <property type="match status" value="1"/>
</dbReference>
<dbReference type="Pfam" id="PF02221">
    <property type="entry name" value="E1_DerP2_DerF2"/>
    <property type="match status" value="1"/>
</dbReference>
<dbReference type="EMBL" id="UXUI01007138">
    <property type="protein sequence ID" value="VDD85644.1"/>
    <property type="molecule type" value="Genomic_DNA"/>
</dbReference>
<sequence length="137" mass="15467">MKSTISESRFEILNVEAAGCPGNFKYCPFKRGSEPRLRITFKPNRKVSALETTIQAKIGISYVPFYMENPNACKNSNLTCPLIKGQTYYYSQSVKIQDYVPKVNVQVNWMVNEKSKLGDEGQGGRDLCLIFLAKVVD</sequence>
<comment type="similarity">
    <text evidence="2">Belongs to the NPC2 family.</text>
</comment>
<dbReference type="SUPFAM" id="SSF81296">
    <property type="entry name" value="E set domains"/>
    <property type="match status" value="1"/>
</dbReference>
<gene>
    <name evidence="5" type="ORF">EVEC_LOCUS787</name>
</gene>
<reference evidence="7" key="1">
    <citation type="submission" date="2017-02" db="UniProtKB">
        <authorList>
            <consortium name="WormBaseParasite"/>
        </authorList>
    </citation>
    <scope>IDENTIFICATION</scope>
</reference>
<dbReference type="Proteomes" id="UP000274131">
    <property type="component" value="Unassembled WGS sequence"/>
</dbReference>
<evidence type="ECO:0000259" key="4">
    <source>
        <dbReference type="SMART" id="SM00737"/>
    </source>
</evidence>
<dbReference type="AlphaFoldDB" id="A0A0N4UUK5"/>
<organism evidence="7">
    <name type="scientific">Enterobius vermicularis</name>
    <name type="common">Human pinworm</name>
    <dbReference type="NCBI Taxonomy" id="51028"/>
    <lineage>
        <taxon>Eukaryota</taxon>
        <taxon>Metazoa</taxon>
        <taxon>Ecdysozoa</taxon>
        <taxon>Nematoda</taxon>
        <taxon>Chromadorea</taxon>
        <taxon>Rhabditida</taxon>
        <taxon>Spirurina</taxon>
        <taxon>Oxyuridomorpha</taxon>
        <taxon>Oxyuroidea</taxon>
        <taxon>Oxyuridae</taxon>
        <taxon>Enterobius</taxon>
    </lineage>
</organism>
<proteinExistence type="inferred from homology"/>
<dbReference type="GO" id="GO:0005576">
    <property type="term" value="C:extracellular region"/>
    <property type="evidence" value="ECO:0007669"/>
    <property type="project" value="UniProtKB-SubCell"/>
</dbReference>
<dbReference type="SMART" id="SM00737">
    <property type="entry name" value="ML"/>
    <property type="match status" value="1"/>
</dbReference>
<evidence type="ECO:0000313" key="5">
    <source>
        <dbReference type="EMBL" id="VDD85644.1"/>
    </source>
</evidence>
<dbReference type="Gene3D" id="2.60.40.770">
    <property type="match status" value="1"/>
</dbReference>
<feature type="domain" description="MD-2-related lipid-recognition" evidence="4">
    <location>
        <begin position="1"/>
        <end position="133"/>
    </location>
</feature>
<dbReference type="OrthoDB" id="4937502at2759"/>
<dbReference type="InterPro" id="IPR014756">
    <property type="entry name" value="Ig_E-set"/>
</dbReference>
<dbReference type="WBParaSite" id="EVEC_0000107901-mRNA-1">
    <property type="protein sequence ID" value="EVEC_0000107901-mRNA-1"/>
    <property type="gene ID" value="EVEC_0000107901"/>
</dbReference>
<evidence type="ECO:0000256" key="2">
    <source>
        <dbReference type="ARBA" id="ARBA00006370"/>
    </source>
</evidence>
<keyword evidence="3" id="KW-0964">Secreted</keyword>
<keyword evidence="6" id="KW-1185">Reference proteome</keyword>
<reference evidence="5 6" key="2">
    <citation type="submission" date="2018-10" db="EMBL/GenBank/DDBJ databases">
        <authorList>
            <consortium name="Pathogen Informatics"/>
        </authorList>
    </citation>
    <scope>NUCLEOTIDE SEQUENCE [LARGE SCALE GENOMIC DNA]</scope>
</reference>
<comment type="subcellular location">
    <subcellularLocation>
        <location evidence="1">Secreted</location>
    </subcellularLocation>
</comment>
<name>A0A0N4UUK5_ENTVE</name>
<evidence type="ECO:0000256" key="3">
    <source>
        <dbReference type="ARBA" id="ARBA00022525"/>
    </source>
</evidence>
<accession>A0A0N4UUK5</accession>
<evidence type="ECO:0000313" key="6">
    <source>
        <dbReference type="Proteomes" id="UP000274131"/>
    </source>
</evidence>
<protein>
    <submittedName>
        <fullName evidence="7">ML domain-containing protein</fullName>
    </submittedName>
</protein>
<evidence type="ECO:0000313" key="7">
    <source>
        <dbReference type="WBParaSite" id="EVEC_0000107901-mRNA-1"/>
    </source>
</evidence>
<dbReference type="STRING" id="51028.A0A0N4UUK5"/>
<evidence type="ECO:0000256" key="1">
    <source>
        <dbReference type="ARBA" id="ARBA00004613"/>
    </source>
</evidence>